<dbReference type="Gene3D" id="2.40.30.10">
    <property type="entry name" value="Translation factors"/>
    <property type="match status" value="2"/>
</dbReference>
<keyword evidence="7 13" id="KW-0251">Elongation factor</keyword>
<gene>
    <name evidence="13" type="primary">EEF1A</name>
    <name evidence="13" type="ORF">O9K51_05838</name>
</gene>
<keyword evidence="14" id="KW-1185">Reference proteome</keyword>
<evidence type="ECO:0000259" key="12">
    <source>
        <dbReference type="Pfam" id="PF22594"/>
    </source>
</evidence>
<dbReference type="Pfam" id="PF03144">
    <property type="entry name" value="GTP_EFTU_D2"/>
    <property type="match status" value="1"/>
</dbReference>
<comment type="similarity">
    <text evidence="2">Belongs to the TRAFAC class translation factor GTPase superfamily. Classic translation factor GTPase family. EF-Tu/EF-1A subfamily.</text>
</comment>
<feature type="domain" description="Tr-type G" evidence="10">
    <location>
        <begin position="2"/>
        <end position="77"/>
    </location>
</feature>
<name>A0AB34FT71_9HYPO</name>
<evidence type="ECO:0000313" key="13">
    <source>
        <dbReference type="EMBL" id="KAJ6442283.1"/>
    </source>
</evidence>
<accession>A0AB34FT71</accession>
<keyword evidence="8" id="KW-0648">Protein biosynthesis</keyword>
<keyword evidence="6" id="KW-0547">Nucleotide-binding</keyword>
<dbReference type="InterPro" id="IPR009001">
    <property type="entry name" value="Transl_elong_EF1A/Init_IF2_C"/>
</dbReference>
<evidence type="ECO:0000256" key="2">
    <source>
        <dbReference type="ARBA" id="ARBA00007249"/>
    </source>
</evidence>
<sequence>MLAFTLGIGQLIIAINKMDTVEYDETRFKEIQEATTKFITSIGYNHKSVVPIVPISGLYGDNIKEVSGKSLIEAIDSVQIPPLPVEKPLRLPVQDVHRIGGIGTMPVGRVEAGMIKPGMIVEFCPPGITAEVKHVEVHDEWVSEGVPGDNVGFNVKNVSVKDICRGNVVGAAANTPPREAASFIAEMIILNHPDQIKAGYTPTLDCHTAHVACKFDQLMEKIDARTGKSIEHFPESISSGDAAVVRIVPQKPICVEAFADYPALGRFTIRDARQTVAIGVIKAVATVDRAKKLARK</sequence>
<dbReference type="SUPFAM" id="SSF50447">
    <property type="entry name" value="Translation proteins"/>
    <property type="match status" value="1"/>
</dbReference>
<dbReference type="InterPro" id="IPR009000">
    <property type="entry name" value="Transl_B-barrel_sf"/>
</dbReference>
<dbReference type="FunFam" id="2.40.30.10:FF:000003">
    <property type="entry name" value="Elongation factor 1-alpha"/>
    <property type="match status" value="1"/>
</dbReference>
<dbReference type="AlphaFoldDB" id="A0AB34FT71"/>
<dbReference type="InterPro" id="IPR050100">
    <property type="entry name" value="TRAFAC_GTPase_members"/>
</dbReference>
<dbReference type="SUPFAM" id="SSF52540">
    <property type="entry name" value="P-loop containing nucleoside triphosphate hydrolases"/>
    <property type="match status" value="1"/>
</dbReference>
<feature type="domain" description="Translation elongation factor EFTu-like" evidence="11">
    <location>
        <begin position="103"/>
        <end position="169"/>
    </location>
</feature>
<dbReference type="Gene3D" id="3.40.50.300">
    <property type="entry name" value="P-loop containing nucleotide triphosphate hydrolases"/>
    <property type="match status" value="1"/>
</dbReference>
<evidence type="ECO:0000256" key="7">
    <source>
        <dbReference type="ARBA" id="ARBA00022768"/>
    </source>
</evidence>
<dbReference type="GO" id="GO:0005737">
    <property type="term" value="C:cytoplasm"/>
    <property type="evidence" value="ECO:0007669"/>
    <property type="project" value="UniProtKB-SubCell"/>
</dbReference>
<dbReference type="GO" id="GO:0005525">
    <property type="term" value="F:GTP binding"/>
    <property type="evidence" value="ECO:0007669"/>
    <property type="project" value="UniProtKB-KW"/>
</dbReference>
<reference evidence="13" key="1">
    <citation type="submission" date="2023-01" db="EMBL/GenBank/DDBJ databases">
        <title>The growth and conidiation of Purpureocillium lavendulum are regulated by nitrogen source and histone H3K14 acetylation.</title>
        <authorList>
            <person name="Tang P."/>
            <person name="Han J."/>
            <person name="Zhang C."/>
            <person name="Tang P."/>
            <person name="Qi F."/>
            <person name="Zhang K."/>
            <person name="Liang L."/>
        </authorList>
    </citation>
    <scope>NUCLEOTIDE SEQUENCE</scope>
    <source>
        <strain evidence="13">YMF1.00683</strain>
    </source>
</reference>
<dbReference type="InterPro" id="IPR004161">
    <property type="entry name" value="EFTu-like_2"/>
</dbReference>
<keyword evidence="9" id="KW-0342">GTP-binding</keyword>
<feature type="domain" description="GTP-eEF1A C-terminal" evidence="12">
    <location>
        <begin position="182"/>
        <end position="282"/>
    </location>
</feature>
<proteinExistence type="inferred from homology"/>
<dbReference type="InterPro" id="IPR054696">
    <property type="entry name" value="GTP-eEF1A_C"/>
</dbReference>
<dbReference type="CDD" id="cd03693">
    <property type="entry name" value="EF1_alpha_II"/>
    <property type="match status" value="1"/>
</dbReference>
<dbReference type="GO" id="GO:0003746">
    <property type="term" value="F:translation elongation factor activity"/>
    <property type="evidence" value="ECO:0007669"/>
    <property type="project" value="UniProtKB-KW"/>
</dbReference>
<dbReference type="Pfam" id="PF22594">
    <property type="entry name" value="GTP-eEF1A_C"/>
    <property type="match status" value="1"/>
</dbReference>
<evidence type="ECO:0000259" key="10">
    <source>
        <dbReference type="Pfam" id="PF00009"/>
    </source>
</evidence>
<evidence type="ECO:0000313" key="14">
    <source>
        <dbReference type="Proteomes" id="UP001163105"/>
    </source>
</evidence>
<comment type="subcellular location">
    <subcellularLocation>
        <location evidence="1">Cytoplasm</location>
    </subcellularLocation>
</comment>
<dbReference type="CDD" id="cd03705">
    <property type="entry name" value="EF1_alpha_III"/>
    <property type="match status" value="1"/>
</dbReference>
<dbReference type="GO" id="GO:0003924">
    <property type="term" value="F:GTPase activity"/>
    <property type="evidence" value="ECO:0007669"/>
    <property type="project" value="InterPro"/>
</dbReference>
<dbReference type="InterPro" id="IPR027417">
    <property type="entry name" value="P-loop_NTPase"/>
</dbReference>
<comment type="caution">
    <text evidence="13">The sequence shown here is derived from an EMBL/GenBank/DDBJ whole genome shotgun (WGS) entry which is preliminary data.</text>
</comment>
<dbReference type="Proteomes" id="UP001163105">
    <property type="component" value="Unassembled WGS sequence"/>
</dbReference>
<evidence type="ECO:0000256" key="8">
    <source>
        <dbReference type="ARBA" id="ARBA00022917"/>
    </source>
</evidence>
<dbReference type="PANTHER" id="PTHR23115">
    <property type="entry name" value="TRANSLATION FACTOR"/>
    <property type="match status" value="1"/>
</dbReference>
<keyword evidence="4" id="KW-0488">Methylation</keyword>
<evidence type="ECO:0000256" key="3">
    <source>
        <dbReference type="ARBA" id="ARBA00013870"/>
    </source>
</evidence>
<evidence type="ECO:0000256" key="6">
    <source>
        <dbReference type="ARBA" id="ARBA00022741"/>
    </source>
</evidence>
<organism evidence="13 14">
    <name type="scientific">Purpureocillium lavendulum</name>
    <dbReference type="NCBI Taxonomy" id="1247861"/>
    <lineage>
        <taxon>Eukaryota</taxon>
        <taxon>Fungi</taxon>
        <taxon>Dikarya</taxon>
        <taxon>Ascomycota</taxon>
        <taxon>Pezizomycotina</taxon>
        <taxon>Sordariomycetes</taxon>
        <taxon>Hypocreomycetidae</taxon>
        <taxon>Hypocreales</taxon>
        <taxon>Ophiocordycipitaceae</taxon>
        <taxon>Purpureocillium</taxon>
    </lineage>
</organism>
<dbReference type="InterPro" id="IPR000795">
    <property type="entry name" value="T_Tr_GTP-bd_dom"/>
</dbReference>
<dbReference type="SUPFAM" id="SSF50465">
    <property type="entry name" value="EF-Tu/eEF-1alpha/eIF2-gamma C-terminal domain"/>
    <property type="match status" value="1"/>
</dbReference>
<protein>
    <recommendedName>
        <fullName evidence="3">Elongation factor 1-alpha</fullName>
    </recommendedName>
</protein>
<keyword evidence="5" id="KW-0963">Cytoplasm</keyword>
<evidence type="ECO:0000256" key="5">
    <source>
        <dbReference type="ARBA" id="ARBA00022490"/>
    </source>
</evidence>
<evidence type="ECO:0000256" key="9">
    <source>
        <dbReference type="ARBA" id="ARBA00023134"/>
    </source>
</evidence>
<evidence type="ECO:0000259" key="11">
    <source>
        <dbReference type="Pfam" id="PF03144"/>
    </source>
</evidence>
<evidence type="ECO:0000256" key="1">
    <source>
        <dbReference type="ARBA" id="ARBA00004496"/>
    </source>
</evidence>
<dbReference type="FunFam" id="2.40.30.10:FF:000005">
    <property type="entry name" value="Elongation factor 1-alpha"/>
    <property type="match status" value="1"/>
</dbReference>
<evidence type="ECO:0000256" key="4">
    <source>
        <dbReference type="ARBA" id="ARBA00022481"/>
    </source>
</evidence>
<dbReference type="Pfam" id="PF00009">
    <property type="entry name" value="GTP_EFTU"/>
    <property type="match status" value="1"/>
</dbReference>
<dbReference type="EMBL" id="JAQHRD010000004">
    <property type="protein sequence ID" value="KAJ6442283.1"/>
    <property type="molecule type" value="Genomic_DNA"/>
</dbReference>